<proteinExistence type="predicted"/>
<evidence type="ECO:0000313" key="2">
    <source>
        <dbReference type="Proteomes" id="UP001208888"/>
    </source>
</evidence>
<comment type="caution">
    <text evidence="1">The sequence shown here is derived from an EMBL/GenBank/DDBJ whole genome shotgun (WGS) entry which is preliminary data.</text>
</comment>
<sequence>MIDRTGQADVKRPHSAHALTRALSAFQCNNEICTGTLSTVAGHRPRIVEMLIGRHGARLYHLFTGSILQHHLAVLPQRLHPVLFMRRVAGRFLRFVHAHAVSHPQFNMLALKNLNFRHVQLGGGVKLRPATFVAQDDPVYPRINRRHDEIAVVDLYHLTGIPGRRAVEVMTPARDARQHRHRDGLFTQLLQFSQPVMNALVNGTTVFVQLRDDERLFPCSGRAASPVRHDSLHGRLGFDNRPGGQNHFFRTRDRRRRHLHDFFNGRGRLVLDRAVYRRFQVFITLPDNLFHHGHVDGAALLHQPERRTAFWRSKLCDVPDRDCPAPA</sequence>
<gene>
    <name evidence="1" type="ORF">NB703_003908</name>
</gene>
<protein>
    <submittedName>
        <fullName evidence="1">Uncharacterized protein</fullName>
    </submittedName>
</protein>
<name>A0AAJ1D1Z7_PANAN</name>
<organism evidence="1 2">
    <name type="scientific">Pantoea ananas</name>
    <name type="common">Erwinia uredovora</name>
    <dbReference type="NCBI Taxonomy" id="553"/>
    <lineage>
        <taxon>Bacteria</taxon>
        <taxon>Pseudomonadati</taxon>
        <taxon>Pseudomonadota</taxon>
        <taxon>Gammaproteobacteria</taxon>
        <taxon>Enterobacterales</taxon>
        <taxon>Erwiniaceae</taxon>
        <taxon>Pantoea</taxon>
    </lineage>
</organism>
<dbReference type="Proteomes" id="UP001208888">
    <property type="component" value="Unassembled WGS sequence"/>
</dbReference>
<accession>A0AAJ1D1Z7</accession>
<dbReference type="AlphaFoldDB" id="A0AAJ1D1Z7"/>
<dbReference type="EMBL" id="JANFVX010000020">
    <property type="protein sequence ID" value="MCW0345815.1"/>
    <property type="molecule type" value="Genomic_DNA"/>
</dbReference>
<evidence type="ECO:0000313" key="1">
    <source>
        <dbReference type="EMBL" id="MCW0345815.1"/>
    </source>
</evidence>
<reference evidence="1" key="1">
    <citation type="submission" date="2022-06" db="EMBL/GenBank/DDBJ databases">
        <title>Dynamics of rice microbiomes reveals core vertical transmitted seed endophytes.</title>
        <authorList>
            <person name="Liao K."/>
            <person name="Zhang X."/>
        </authorList>
    </citation>
    <scope>NUCLEOTIDE SEQUENCE</scope>
    <source>
        <strain evidence="1">JT1-17</strain>
    </source>
</reference>